<sequence length="208" mass="23286">MLSELHELTRRNVGLPSYLPGVIAHPDMAISFQPSAEGELYLVASPDERPELSSLVTNVWDYRTMKLTSTEDQMQRRSLLCMSRTPRMSITGRSEPRIERPAAIAGALTAANCLQPFFRYSISILPSSLEWTGTQSRDLDTYGPLSPFLSVSPCSTQAPTLASWADVICLAALNRLRLMFTSRSAHSKHGHVTRRLDPVYELRSIRHL</sequence>
<protein>
    <submittedName>
        <fullName evidence="1">Uncharacterized protein</fullName>
    </submittedName>
</protein>
<evidence type="ECO:0000313" key="2">
    <source>
        <dbReference type="Proteomes" id="UP000298327"/>
    </source>
</evidence>
<gene>
    <name evidence="1" type="ORF">EVG20_g563</name>
</gene>
<accession>A0A4Y9ZCA8</accession>
<name>A0A4Y9ZCA8_9AGAM</name>
<keyword evidence="2" id="KW-1185">Reference proteome</keyword>
<proteinExistence type="predicted"/>
<comment type="caution">
    <text evidence="1">The sequence shown here is derived from an EMBL/GenBank/DDBJ whole genome shotgun (WGS) entry which is preliminary data.</text>
</comment>
<evidence type="ECO:0000313" key="1">
    <source>
        <dbReference type="EMBL" id="TFY72466.1"/>
    </source>
</evidence>
<dbReference type="EMBL" id="SEOQ01000014">
    <property type="protein sequence ID" value="TFY72466.1"/>
    <property type="molecule type" value="Genomic_DNA"/>
</dbReference>
<dbReference type="AlphaFoldDB" id="A0A4Y9ZCA8"/>
<reference evidence="1 2" key="1">
    <citation type="submission" date="2019-02" db="EMBL/GenBank/DDBJ databases">
        <title>Genome sequencing of the rare red list fungi Dentipellis fragilis.</title>
        <authorList>
            <person name="Buettner E."/>
            <person name="Kellner H."/>
        </authorList>
    </citation>
    <scope>NUCLEOTIDE SEQUENCE [LARGE SCALE GENOMIC DNA]</scope>
    <source>
        <strain evidence="1 2">DSM 105465</strain>
    </source>
</reference>
<dbReference type="Proteomes" id="UP000298327">
    <property type="component" value="Unassembled WGS sequence"/>
</dbReference>
<organism evidence="1 2">
    <name type="scientific">Dentipellis fragilis</name>
    <dbReference type="NCBI Taxonomy" id="205917"/>
    <lineage>
        <taxon>Eukaryota</taxon>
        <taxon>Fungi</taxon>
        <taxon>Dikarya</taxon>
        <taxon>Basidiomycota</taxon>
        <taxon>Agaricomycotina</taxon>
        <taxon>Agaricomycetes</taxon>
        <taxon>Russulales</taxon>
        <taxon>Hericiaceae</taxon>
        <taxon>Dentipellis</taxon>
    </lineage>
</organism>